<keyword evidence="3" id="KW-0560">Oxidoreductase</keyword>
<keyword evidence="1" id="KW-0285">Flavoprotein</keyword>
<dbReference type="Gene3D" id="3.40.109.10">
    <property type="entry name" value="NADH Oxidase"/>
    <property type="match status" value="1"/>
</dbReference>
<accession>A0A4R5W6C1</accession>
<evidence type="ECO:0000313" key="5">
    <source>
        <dbReference type="EMBL" id="TDK67636.1"/>
    </source>
</evidence>
<dbReference type="PANTHER" id="PTHR23026:SF90">
    <property type="entry name" value="IODOTYROSINE DEIODINASE 1"/>
    <property type="match status" value="1"/>
</dbReference>
<dbReference type="Pfam" id="PF00881">
    <property type="entry name" value="Nitroreductase"/>
    <property type="match status" value="1"/>
</dbReference>
<dbReference type="SUPFAM" id="SSF55469">
    <property type="entry name" value="FMN-dependent nitroreductase-like"/>
    <property type="match status" value="1"/>
</dbReference>
<evidence type="ECO:0000256" key="3">
    <source>
        <dbReference type="ARBA" id="ARBA00023002"/>
    </source>
</evidence>
<dbReference type="InterPro" id="IPR050627">
    <property type="entry name" value="Nitroreductase/BluB"/>
</dbReference>
<evidence type="ECO:0000313" key="6">
    <source>
        <dbReference type="Proteomes" id="UP000294829"/>
    </source>
</evidence>
<dbReference type="InterPro" id="IPR029479">
    <property type="entry name" value="Nitroreductase"/>
</dbReference>
<reference evidence="5 6" key="1">
    <citation type="submission" date="2019-03" db="EMBL/GenBank/DDBJ databases">
        <title>Sapientia aquatica gen. nov., sp. nov., isolated from a crater lake.</title>
        <authorList>
            <person name="Felfoldi T."/>
            <person name="Szabo A."/>
            <person name="Toth E."/>
            <person name="Schumann P."/>
            <person name="Keki Z."/>
            <person name="Marialigeti K."/>
            <person name="Mathe I."/>
        </authorList>
    </citation>
    <scope>NUCLEOTIDE SEQUENCE [LARGE SCALE GENOMIC DNA]</scope>
    <source>
        <strain evidence="5 6">SA-152</strain>
    </source>
</reference>
<gene>
    <name evidence="5" type="ORF">E2I14_04725</name>
</gene>
<sequence>MKAIDAIYERQSVRDYTAEKLDESTVFDLVNAAIHAPTAMDEEPWAFVIIQDKTLLNRMSDNAKKLMQSGFEANLTQGNKLQQEHFLVPEFNVFYNATTLIVICAKPVSDFVSADCWLATQNILLAATARKIGSCVIGLAVQILNTPKWKQELGIAEDMSVFVPIILGFPSKETSIKPRKPANILTWK</sequence>
<evidence type="ECO:0000256" key="2">
    <source>
        <dbReference type="ARBA" id="ARBA00022643"/>
    </source>
</evidence>
<keyword evidence="2" id="KW-0288">FMN</keyword>
<dbReference type="EMBL" id="SMYL01000002">
    <property type="protein sequence ID" value="TDK67636.1"/>
    <property type="molecule type" value="Genomic_DNA"/>
</dbReference>
<feature type="domain" description="Nitroreductase" evidence="4">
    <location>
        <begin position="7"/>
        <end position="165"/>
    </location>
</feature>
<name>A0A4R5W6C1_9BURK</name>
<comment type="caution">
    <text evidence="5">The sequence shown here is derived from an EMBL/GenBank/DDBJ whole genome shotgun (WGS) entry which is preliminary data.</text>
</comment>
<dbReference type="OrthoDB" id="9802510at2"/>
<evidence type="ECO:0000259" key="4">
    <source>
        <dbReference type="Pfam" id="PF00881"/>
    </source>
</evidence>
<dbReference type="PANTHER" id="PTHR23026">
    <property type="entry name" value="NADPH NITROREDUCTASE"/>
    <property type="match status" value="1"/>
</dbReference>
<organism evidence="5 6">
    <name type="scientific">Sapientia aquatica</name>
    <dbReference type="NCBI Taxonomy" id="1549640"/>
    <lineage>
        <taxon>Bacteria</taxon>
        <taxon>Pseudomonadati</taxon>
        <taxon>Pseudomonadota</taxon>
        <taxon>Betaproteobacteria</taxon>
        <taxon>Burkholderiales</taxon>
        <taxon>Oxalobacteraceae</taxon>
        <taxon>Sapientia</taxon>
    </lineage>
</organism>
<dbReference type="AlphaFoldDB" id="A0A4R5W6C1"/>
<proteinExistence type="predicted"/>
<dbReference type="GO" id="GO:0016491">
    <property type="term" value="F:oxidoreductase activity"/>
    <property type="evidence" value="ECO:0007669"/>
    <property type="project" value="UniProtKB-KW"/>
</dbReference>
<dbReference type="InterPro" id="IPR000415">
    <property type="entry name" value="Nitroreductase-like"/>
</dbReference>
<protein>
    <submittedName>
        <fullName evidence="5">Nitroreductase</fullName>
    </submittedName>
</protein>
<evidence type="ECO:0000256" key="1">
    <source>
        <dbReference type="ARBA" id="ARBA00022630"/>
    </source>
</evidence>
<keyword evidence="6" id="KW-1185">Reference proteome</keyword>
<dbReference type="Proteomes" id="UP000294829">
    <property type="component" value="Unassembled WGS sequence"/>
</dbReference>